<dbReference type="AlphaFoldDB" id="A0A2A2KAG1"/>
<evidence type="ECO:0000256" key="1">
    <source>
        <dbReference type="SAM" id="MobiDB-lite"/>
    </source>
</evidence>
<accession>A0A2A2KAG1</accession>
<dbReference type="Proteomes" id="UP000218231">
    <property type="component" value="Unassembled WGS sequence"/>
</dbReference>
<protein>
    <submittedName>
        <fullName evidence="2">Uncharacterized protein</fullName>
    </submittedName>
</protein>
<feature type="region of interest" description="Disordered" evidence="1">
    <location>
        <begin position="28"/>
        <end position="49"/>
    </location>
</feature>
<feature type="compositionally biased region" description="Acidic residues" evidence="1">
    <location>
        <begin position="36"/>
        <end position="46"/>
    </location>
</feature>
<sequence>MREIRFGQTEMLDYQGIVDDHLQLQEAEDERLTSEPVDDSGEEIEGDSGAKLKEYVNRLKNIAEKKYYNTIRQVMGRVDKDEMDRALREMSEYVIKDFDQNEQNSILNVHERRKCGNDDAKDI</sequence>
<evidence type="ECO:0000313" key="3">
    <source>
        <dbReference type="Proteomes" id="UP000218231"/>
    </source>
</evidence>
<reference evidence="2 3" key="1">
    <citation type="journal article" date="2017" name="Curr. Biol.">
        <title>Genome architecture and evolution of a unichromosomal asexual nematode.</title>
        <authorList>
            <person name="Fradin H."/>
            <person name="Zegar C."/>
            <person name="Gutwein M."/>
            <person name="Lucas J."/>
            <person name="Kovtun M."/>
            <person name="Corcoran D."/>
            <person name="Baugh L.R."/>
            <person name="Kiontke K."/>
            <person name="Gunsalus K."/>
            <person name="Fitch D.H."/>
            <person name="Piano F."/>
        </authorList>
    </citation>
    <scope>NUCLEOTIDE SEQUENCE [LARGE SCALE GENOMIC DNA]</scope>
    <source>
        <strain evidence="2">PF1309</strain>
    </source>
</reference>
<keyword evidence="3" id="KW-1185">Reference proteome</keyword>
<dbReference type="EMBL" id="LIAE01009142">
    <property type="protein sequence ID" value="PAV70996.1"/>
    <property type="molecule type" value="Genomic_DNA"/>
</dbReference>
<organism evidence="2 3">
    <name type="scientific">Diploscapter pachys</name>
    <dbReference type="NCBI Taxonomy" id="2018661"/>
    <lineage>
        <taxon>Eukaryota</taxon>
        <taxon>Metazoa</taxon>
        <taxon>Ecdysozoa</taxon>
        <taxon>Nematoda</taxon>
        <taxon>Chromadorea</taxon>
        <taxon>Rhabditida</taxon>
        <taxon>Rhabditina</taxon>
        <taxon>Rhabditomorpha</taxon>
        <taxon>Rhabditoidea</taxon>
        <taxon>Rhabditidae</taxon>
        <taxon>Diploscapter</taxon>
    </lineage>
</organism>
<name>A0A2A2KAG1_9BILA</name>
<proteinExistence type="predicted"/>
<evidence type="ECO:0000313" key="2">
    <source>
        <dbReference type="EMBL" id="PAV70996.1"/>
    </source>
</evidence>
<comment type="caution">
    <text evidence="2">The sequence shown here is derived from an EMBL/GenBank/DDBJ whole genome shotgun (WGS) entry which is preliminary data.</text>
</comment>
<gene>
    <name evidence="2" type="ORF">WR25_23067</name>
</gene>